<protein>
    <submittedName>
        <fullName evidence="2">tRNA dimethylallyltransferase</fullName>
        <ecNumber evidence="2">2.5.1.75</ecNumber>
    </submittedName>
</protein>
<evidence type="ECO:0000256" key="1">
    <source>
        <dbReference type="SAM" id="MobiDB-lite"/>
    </source>
</evidence>
<accession>A0A6J4N403</accession>
<gene>
    <name evidence="2" type="ORF">AVDCRST_MAG64-346</name>
</gene>
<keyword evidence="2" id="KW-0808">Transferase</keyword>
<feature type="compositionally biased region" description="Basic and acidic residues" evidence="1">
    <location>
        <begin position="106"/>
        <end position="115"/>
    </location>
</feature>
<dbReference type="GO" id="GO:0052381">
    <property type="term" value="F:tRNA dimethylallyltransferase activity"/>
    <property type="evidence" value="ECO:0007669"/>
    <property type="project" value="UniProtKB-EC"/>
</dbReference>
<feature type="compositionally biased region" description="Low complexity" evidence="1">
    <location>
        <begin position="33"/>
        <end position="45"/>
    </location>
</feature>
<reference evidence="2" key="1">
    <citation type="submission" date="2020-02" db="EMBL/GenBank/DDBJ databases">
        <authorList>
            <person name="Meier V. D."/>
        </authorList>
    </citation>
    <scope>NUCLEOTIDE SEQUENCE</scope>
    <source>
        <strain evidence="2">AVDCRST_MAG64</strain>
    </source>
</reference>
<name>A0A6J4N403_9BACT</name>
<evidence type="ECO:0000313" key="2">
    <source>
        <dbReference type="EMBL" id="CAA9376785.1"/>
    </source>
</evidence>
<feature type="compositionally biased region" description="Basic and acidic residues" evidence="1">
    <location>
        <begin position="50"/>
        <end position="63"/>
    </location>
</feature>
<dbReference type="EMBL" id="CADCUQ010000093">
    <property type="protein sequence ID" value="CAA9376785.1"/>
    <property type="molecule type" value="Genomic_DNA"/>
</dbReference>
<sequence length="154" mass="15328">RQRPQAARAGAGGVRADREADLVVPDALDEPRAAAPGGVGRARLGQGRAEPPDQRPDEGDAGRRVGGGGPVAAGDARPTQQDGRRSDGVQGVDRPRAGAVLAGGRRRADQDRHPAVGEAADEVVPPVPRRPVGGGGPAGRGAGRAGAGGPEGFV</sequence>
<dbReference type="AlphaFoldDB" id="A0A6J4N403"/>
<proteinExistence type="predicted"/>
<feature type="region of interest" description="Disordered" evidence="1">
    <location>
        <begin position="1"/>
        <end position="154"/>
    </location>
</feature>
<feature type="compositionally biased region" description="Gly residues" evidence="1">
    <location>
        <begin position="132"/>
        <end position="154"/>
    </location>
</feature>
<feature type="non-terminal residue" evidence="2">
    <location>
        <position position="1"/>
    </location>
</feature>
<feature type="non-terminal residue" evidence="2">
    <location>
        <position position="154"/>
    </location>
</feature>
<organism evidence="2">
    <name type="scientific">uncultured Phycisphaerae bacterium</name>
    <dbReference type="NCBI Taxonomy" id="904963"/>
    <lineage>
        <taxon>Bacteria</taxon>
        <taxon>Pseudomonadati</taxon>
        <taxon>Planctomycetota</taxon>
        <taxon>Phycisphaerae</taxon>
        <taxon>environmental samples</taxon>
    </lineage>
</organism>
<dbReference type="EC" id="2.5.1.75" evidence="2"/>